<sequence length="358" mass="41874">MIRKNEGRLQTFKEIREKGETKCNQQRILEVNDEFFNIALIQLILPLLFFHFFNPKIFSIYEGIDSIIEMIQICLHLLADYIHFIAVNILSNQLEQYLCQIFLYTLIWAIRISVVILIQMVLLLMILLVVKIFVKMEFFAKYLIGYLNVKQANQVVINAILVILEHLNKRMAKFTNAMNQIGIVMKLDNKQNLMLQTKIIFIIIQYALYAIQDSIMKIQVKDAQVIFFQFIQHLIICILIVSFLINQEQSVLLVRHGTLYNKTAHANLFNAISNVKLVWILIQVFVQLVISVQIEQWIMVLSLLIIKILQILTKNIKQQTCRCLPNFGLKERNCIPCTEGCCQECEQTDFYKCKSCKT</sequence>
<feature type="transmembrane region" description="Helical" evidence="1">
    <location>
        <begin position="223"/>
        <end position="245"/>
    </location>
</feature>
<feature type="transmembrane region" description="Helical" evidence="1">
    <location>
        <begin position="193"/>
        <end position="211"/>
    </location>
</feature>
<protein>
    <recommendedName>
        <fullName evidence="4">Transmembrane protein</fullName>
    </recommendedName>
</protein>
<accession>A0A8S1W854</accession>
<feature type="transmembrane region" description="Helical" evidence="1">
    <location>
        <begin position="101"/>
        <end position="134"/>
    </location>
</feature>
<evidence type="ECO:0000313" key="2">
    <source>
        <dbReference type="EMBL" id="CAD8182066.1"/>
    </source>
</evidence>
<evidence type="ECO:0000256" key="1">
    <source>
        <dbReference type="SAM" id="Phobius"/>
    </source>
</evidence>
<name>A0A8S1W854_PAROT</name>
<feature type="transmembrane region" description="Helical" evidence="1">
    <location>
        <begin position="66"/>
        <end position="89"/>
    </location>
</feature>
<reference evidence="2" key="1">
    <citation type="submission" date="2021-01" db="EMBL/GenBank/DDBJ databases">
        <authorList>
            <consortium name="Genoscope - CEA"/>
            <person name="William W."/>
        </authorList>
    </citation>
    <scope>NUCLEOTIDE SEQUENCE</scope>
</reference>
<keyword evidence="1" id="KW-0472">Membrane</keyword>
<organism evidence="2 3">
    <name type="scientific">Paramecium octaurelia</name>
    <dbReference type="NCBI Taxonomy" id="43137"/>
    <lineage>
        <taxon>Eukaryota</taxon>
        <taxon>Sar</taxon>
        <taxon>Alveolata</taxon>
        <taxon>Ciliophora</taxon>
        <taxon>Intramacronucleata</taxon>
        <taxon>Oligohymenophorea</taxon>
        <taxon>Peniculida</taxon>
        <taxon>Parameciidae</taxon>
        <taxon>Paramecium</taxon>
    </lineage>
</organism>
<evidence type="ECO:0008006" key="4">
    <source>
        <dbReference type="Google" id="ProtNLM"/>
    </source>
</evidence>
<keyword evidence="3" id="KW-1185">Reference proteome</keyword>
<gene>
    <name evidence="2" type="ORF">POCTA_138.1.T0780101</name>
</gene>
<feature type="transmembrane region" description="Helical" evidence="1">
    <location>
        <begin position="35"/>
        <end position="54"/>
    </location>
</feature>
<comment type="caution">
    <text evidence="2">The sequence shown here is derived from an EMBL/GenBank/DDBJ whole genome shotgun (WGS) entry which is preliminary data.</text>
</comment>
<dbReference type="EMBL" id="CAJJDP010000077">
    <property type="protein sequence ID" value="CAD8182066.1"/>
    <property type="molecule type" value="Genomic_DNA"/>
</dbReference>
<feature type="transmembrane region" description="Helical" evidence="1">
    <location>
        <begin position="296"/>
        <end position="312"/>
    </location>
</feature>
<proteinExistence type="predicted"/>
<keyword evidence="1" id="KW-0812">Transmembrane</keyword>
<feature type="transmembrane region" description="Helical" evidence="1">
    <location>
        <begin position="266"/>
        <end position="290"/>
    </location>
</feature>
<dbReference type="Proteomes" id="UP000683925">
    <property type="component" value="Unassembled WGS sequence"/>
</dbReference>
<dbReference type="AlphaFoldDB" id="A0A8S1W854"/>
<keyword evidence="1" id="KW-1133">Transmembrane helix</keyword>
<evidence type="ECO:0000313" key="3">
    <source>
        <dbReference type="Proteomes" id="UP000683925"/>
    </source>
</evidence>